<dbReference type="EMBL" id="BLPF01000001">
    <property type="protein sequence ID" value="GFJ78234.1"/>
    <property type="molecule type" value="Genomic_DNA"/>
</dbReference>
<gene>
    <name evidence="1" type="ORF">Phou_024140</name>
</gene>
<dbReference type="Proteomes" id="UP000482800">
    <property type="component" value="Unassembled WGS sequence"/>
</dbReference>
<evidence type="ECO:0000313" key="2">
    <source>
        <dbReference type="Proteomes" id="UP000482800"/>
    </source>
</evidence>
<dbReference type="AlphaFoldDB" id="A0A6V8K3B9"/>
<name>A0A6V8K3B9_9ACTN</name>
<keyword evidence="2" id="KW-1185">Reference proteome</keyword>
<evidence type="ECO:0000313" key="1">
    <source>
        <dbReference type="EMBL" id="GFJ78234.1"/>
    </source>
</evidence>
<organism evidence="1 2">
    <name type="scientific">Phytohabitans houttuyneae</name>
    <dbReference type="NCBI Taxonomy" id="1076126"/>
    <lineage>
        <taxon>Bacteria</taxon>
        <taxon>Bacillati</taxon>
        <taxon>Actinomycetota</taxon>
        <taxon>Actinomycetes</taxon>
        <taxon>Micromonosporales</taxon>
        <taxon>Micromonosporaceae</taxon>
    </lineage>
</organism>
<proteinExistence type="predicted"/>
<protein>
    <submittedName>
        <fullName evidence="1">Uncharacterized protein</fullName>
    </submittedName>
</protein>
<dbReference type="RefSeq" id="WP_173056066.1">
    <property type="nucleotide sequence ID" value="NZ_BAABGO010000049.1"/>
</dbReference>
<accession>A0A6V8K3B9</accession>
<reference evidence="1 2" key="2">
    <citation type="submission" date="2020-03" db="EMBL/GenBank/DDBJ databases">
        <authorList>
            <person name="Ichikawa N."/>
            <person name="Kimura A."/>
            <person name="Kitahashi Y."/>
            <person name="Uohara A."/>
        </authorList>
    </citation>
    <scope>NUCLEOTIDE SEQUENCE [LARGE SCALE GENOMIC DNA]</scope>
    <source>
        <strain evidence="1 2">NBRC 108639</strain>
    </source>
</reference>
<sequence length="73" mass="7988">MGDDGGAALRALLAEADDELREDWPDLDADRERLRAALDLPPADGLVEALHRLAAGEAFRPIRDAGDRYESML</sequence>
<comment type="caution">
    <text evidence="1">The sequence shown here is derived from an EMBL/GenBank/DDBJ whole genome shotgun (WGS) entry which is preliminary data.</text>
</comment>
<reference evidence="1 2" key="1">
    <citation type="submission" date="2020-03" db="EMBL/GenBank/DDBJ databases">
        <title>Whole genome shotgun sequence of Phytohabitans houttuyneae NBRC 108639.</title>
        <authorList>
            <person name="Komaki H."/>
            <person name="Tamura T."/>
        </authorList>
    </citation>
    <scope>NUCLEOTIDE SEQUENCE [LARGE SCALE GENOMIC DNA]</scope>
    <source>
        <strain evidence="1 2">NBRC 108639</strain>
    </source>
</reference>